<keyword evidence="3" id="KW-1185">Reference proteome</keyword>
<feature type="non-terminal residue" evidence="2">
    <location>
        <position position="1"/>
    </location>
</feature>
<gene>
    <name evidence="2" type="ORF">VP01_9772g1</name>
</gene>
<reference evidence="2 3" key="1">
    <citation type="submission" date="2015-08" db="EMBL/GenBank/DDBJ databases">
        <title>Next Generation Sequencing and Analysis of the Genome of Puccinia sorghi L Schw, the Causal Agent of Maize Common Rust.</title>
        <authorList>
            <person name="Rochi L."/>
            <person name="Burguener G."/>
            <person name="Darino M."/>
            <person name="Turjanski A."/>
            <person name="Kreff E."/>
            <person name="Dieguez M.J."/>
            <person name="Sacco F."/>
        </authorList>
    </citation>
    <scope>NUCLEOTIDE SEQUENCE [LARGE SCALE GENOMIC DNA]</scope>
    <source>
        <strain evidence="2 3">RO10H11247</strain>
    </source>
</reference>
<protein>
    <submittedName>
        <fullName evidence="2">Uncharacterized protein</fullName>
    </submittedName>
</protein>
<sequence length="161" mass="17828">ILTPAPSPNSSFSNLPVPTPPHMLFPHQSLSQQPSTATSSISGGSRCTSNFQGGIQASLATFFDPEAWKTCDMESSMSQFYVARLQEATTTINRLQDNDKLQEARKELTAKTSENQALQHCLELQQLRIDFAPHTALGNNPCMRNITFQKPNPQGSLSQWY</sequence>
<dbReference type="VEuPathDB" id="FungiDB:VP01_9772g1"/>
<feature type="region of interest" description="Disordered" evidence="1">
    <location>
        <begin position="1"/>
        <end position="44"/>
    </location>
</feature>
<evidence type="ECO:0000313" key="2">
    <source>
        <dbReference type="EMBL" id="KNZ43873.1"/>
    </source>
</evidence>
<dbReference type="PANTHER" id="PTHR34409">
    <property type="entry name" value="SET DOMAIN-CONTAINING PROTEIN"/>
    <property type="match status" value="1"/>
</dbReference>
<accession>A0A0L6U5U4</accession>
<dbReference type="OrthoDB" id="2507377at2759"/>
<dbReference type="AlphaFoldDB" id="A0A0L6U5U4"/>
<evidence type="ECO:0000256" key="1">
    <source>
        <dbReference type="SAM" id="MobiDB-lite"/>
    </source>
</evidence>
<feature type="compositionally biased region" description="Polar residues" evidence="1">
    <location>
        <begin position="28"/>
        <end position="44"/>
    </location>
</feature>
<dbReference type="EMBL" id="LAVV01015461">
    <property type="protein sequence ID" value="KNZ43873.1"/>
    <property type="molecule type" value="Genomic_DNA"/>
</dbReference>
<organism evidence="2 3">
    <name type="scientific">Puccinia sorghi</name>
    <dbReference type="NCBI Taxonomy" id="27349"/>
    <lineage>
        <taxon>Eukaryota</taxon>
        <taxon>Fungi</taxon>
        <taxon>Dikarya</taxon>
        <taxon>Basidiomycota</taxon>
        <taxon>Pucciniomycotina</taxon>
        <taxon>Pucciniomycetes</taxon>
        <taxon>Pucciniales</taxon>
        <taxon>Pucciniaceae</taxon>
        <taxon>Puccinia</taxon>
    </lineage>
</organism>
<evidence type="ECO:0000313" key="3">
    <source>
        <dbReference type="Proteomes" id="UP000037035"/>
    </source>
</evidence>
<dbReference type="PANTHER" id="PTHR34409:SF1">
    <property type="entry name" value="MYB-LIKE DOMAIN-CONTAINING PROTEIN"/>
    <property type="match status" value="1"/>
</dbReference>
<comment type="caution">
    <text evidence="2">The sequence shown here is derived from an EMBL/GenBank/DDBJ whole genome shotgun (WGS) entry which is preliminary data.</text>
</comment>
<dbReference type="Proteomes" id="UP000037035">
    <property type="component" value="Unassembled WGS sequence"/>
</dbReference>
<proteinExistence type="predicted"/>
<name>A0A0L6U5U4_9BASI</name>